<dbReference type="EMBL" id="BAAAXQ010000005">
    <property type="protein sequence ID" value="GAA3009244.1"/>
    <property type="molecule type" value="Genomic_DNA"/>
</dbReference>
<gene>
    <name evidence="2" type="ORF">GCM10019998_01730</name>
</gene>
<keyword evidence="3" id="KW-1185">Reference proteome</keyword>
<organism evidence="2 3">
    <name type="scientific">Tetragenococcus solitarius</name>
    <dbReference type="NCBI Taxonomy" id="71453"/>
    <lineage>
        <taxon>Bacteria</taxon>
        <taxon>Bacillati</taxon>
        <taxon>Bacillota</taxon>
        <taxon>Bacilli</taxon>
        <taxon>Lactobacillales</taxon>
        <taxon>Enterococcaceae</taxon>
        <taxon>Tetragenococcus</taxon>
    </lineage>
</organism>
<feature type="transmembrane region" description="Helical" evidence="1">
    <location>
        <begin position="32"/>
        <end position="52"/>
    </location>
</feature>
<dbReference type="RefSeq" id="WP_068706845.1">
    <property type="nucleotide sequence ID" value="NZ_BAAAXQ010000005.1"/>
</dbReference>
<reference evidence="3" key="1">
    <citation type="journal article" date="2019" name="Int. J. Syst. Evol. Microbiol.">
        <title>The Global Catalogue of Microorganisms (GCM) 10K type strain sequencing project: providing services to taxonomists for standard genome sequencing and annotation.</title>
        <authorList>
            <consortium name="The Broad Institute Genomics Platform"/>
            <consortium name="The Broad Institute Genome Sequencing Center for Infectious Disease"/>
            <person name="Wu L."/>
            <person name="Ma J."/>
        </authorList>
    </citation>
    <scope>NUCLEOTIDE SEQUENCE [LARGE SCALE GENOMIC DNA]</scope>
    <source>
        <strain evidence="3">JCM 8736</strain>
    </source>
</reference>
<evidence type="ECO:0008006" key="4">
    <source>
        <dbReference type="Google" id="ProtNLM"/>
    </source>
</evidence>
<comment type="caution">
    <text evidence="2">The sequence shown here is derived from an EMBL/GenBank/DDBJ whole genome shotgun (WGS) entry which is preliminary data.</text>
</comment>
<sequence>MISRLVKKIKNSLQAIGHRFVDTIYANKKKSIISILLGLIIVTMLTVLTLTVHTKIRAAQMDNLIYEDLPTNKIAPFSYGQGDKVIKDKKAVSVMFAKPNQADTQQALKIIQQKEKELNRNFYYYPIIYQTDEIARTYDLSPDDVTFVFFQDGKEKNRFTLSSVDNPEENFIPELNRLPMWNINVQEE</sequence>
<dbReference type="Proteomes" id="UP001501577">
    <property type="component" value="Unassembled WGS sequence"/>
</dbReference>
<evidence type="ECO:0000256" key="1">
    <source>
        <dbReference type="SAM" id="Phobius"/>
    </source>
</evidence>
<proteinExistence type="predicted"/>
<keyword evidence="1" id="KW-0472">Membrane</keyword>
<accession>A0ABP6KGD0</accession>
<name>A0ABP6KGD0_9ENTE</name>
<protein>
    <recommendedName>
        <fullName evidence="4">ABC transporter permease</fullName>
    </recommendedName>
</protein>
<evidence type="ECO:0000313" key="3">
    <source>
        <dbReference type="Proteomes" id="UP001501577"/>
    </source>
</evidence>
<evidence type="ECO:0000313" key="2">
    <source>
        <dbReference type="EMBL" id="GAA3009244.1"/>
    </source>
</evidence>
<keyword evidence="1" id="KW-1133">Transmembrane helix</keyword>
<keyword evidence="1" id="KW-0812">Transmembrane</keyword>